<dbReference type="GO" id="GO:0042742">
    <property type="term" value="P:defense response to bacterium"/>
    <property type="evidence" value="ECO:0007669"/>
    <property type="project" value="UniProtKB-ARBA"/>
</dbReference>
<reference evidence="6" key="1">
    <citation type="submission" date="2020-05" db="EMBL/GenBank/DDBJ databases">
        <title>WGS assembly of Panicum virgatum.</title>
        <authorList>
            <person name="Lovell J.T."/>
            <person name="Jenkins J."/>
            <person name="Shu S."/>
            <person name="Juenger T.E."/>
            <person name="Schmutz J."/>
        </authorList>
    </citation>
    <scope>NUCLEOTIDE SEQUENCE</scope>
    <source>
        <strain evidence="6">AP13</strain>
    </source>
</reference>
<evidence type="ECO:0000256" key="2">
    <source>
        <dbReference type="ARBA" id="ARBA00022821"/>
    </source>
</evidence>
<dbReference type="InterPro" id="IPR002182">
    <property type="entry name" value="NB-ARC"/>
</dbReference>
<keyword evidence="1" id="KW-0677">Repeat</keyword>
<evidence type="ECO:0008006" key="8">
    <source>
        <dbReference type="Google" id="ProtNLM"/>
    </source>
</evidence>
<dbReference type="Gene3D" id="1.10.8.430">
    <property type="entry name" value="Helical domain of apoptotic protease-activating factors"/>
    <property type="match status" value="1"/>
</dbReference>
<dbReference type="Gene3D" id="3.40.50.300">
    <property type="entry name" value="P-loop containing nucleotide triphosphate hydrolases"/>
    <property type="match status" value="1"/>
</dbReference>
<gene>
    <name evidence="6" type="ORF">PVAP13_8KG368300</name>
</gene>
<dbReference type="InterPro" id="IPR036388">
    <property type="entry name" value="WH-like_DNA-bd_sf"/>
</dbReference>
<dbReference type="GO" id="GO:0043531">
    <property type="term" value="F:ADP binding"/>
    <property type="evidence" value="ECO:0007669"/>
    <property type="project" value="InterPro"/>
</dbReference>
<evidence type="ECO:0000259" key="5">
    <source>
        <dbReference type="Pfam" id="PF23598"/>
    </source>
</evidence>
<dbReference type="InterPro" id="IPR044974">
    <property type="entry name" value="Disease_R_plants"/>
</dbReference>
<dbReference type="Proteomes" id="UP000823388">
    <property type="component" value="Chromosome 8K"/>
</dbReference>
<dbReference type="PRINTS" id="PR00364">
    <property type="entry name" value="DISEASERSIST"/>
</dbReference>
<evidence type="ECO:0000259" key="4">
    <source>
        <dbReference type="Pfam" id="PF23559"/>
    </source>
</evidence>
<evidence type="ECO:0000313" key="7">
    <source>
        <dbReference type="Proteomes" id="UP000823388"/>
    </source>
</evidence>
<proteinExistence type="predicted"/>
<dbReference type="AlphaFoldDB" id="A0A8T0PLU1"/>
<feature type="domain" description="Disease resistance protein winged helix" evidence="4">
    <location>
        <begin position="312"/>
        <end position="380"/>
    </location>
</feature>
<dbReference type="SUPFAM" id="SSF52540">
    <property type="entry name" value="P-loop containing nucleoside triphosphate hydrolases"/>
    <property type="match status" value="1"/>
</dbReference>
<dbReference type="Gene3D" id="3.80.10.10">
    <property type="entry name" value="Ribonuclease Inhibitor"/>
    <property type="match status" value="1"/>
</dbReference>
<sequence>MYRELQELKKRLIELAGRRESYMFPDAPLPAKHLVIDSRFSMLFEDIERLVGLARPMEEVTKMVTESGGKAELKTVCIVGMAGSGKTTLANAVYMRLREENCFQCHAFVTVGQKPELKNTLMHMFSMLDNGHQQIGEDIDDLIVRFRHILEKKRYLVVVDDLWTNEHWQSIKSCFPENSLASRIITTTRNASLAAECSSSSSDCIYNIGLLSEVDSKKLLLNRAFGSEHDYPQHLEDVFPKIIKRCGGLPLALVTVASMLADQYSNNKWDIPPIGWRWLSHPDAGNVVHIVALSYNDLPPHLRKCLLYLSTFPGNEEVDIDRLVRRWVAEELILNEHGASGEETARIYLGQLISVNMVRPLLLNKDGVRCCRLHPVIHDFLVYKSMGEKFITIVDAEHQDVPSNNMCSTIRRLFLRSSSMQDQDLARNGNMNLSQARSIIVTGQASTAPHLTDLRVVRVLDLEGYEGMVCLDGLEKLLLLRYLSLRGTNVSELPETLGELRCLETLDVRSTKVKELPQSIVGLQNLETLLVSGGRMNSSIEPATRIPEDMRICHLPEKLAAVDLRELPASASIVNALGGLDRLRVLEISWSSQQCIEGAYCEALLSSMEKWSQLKSLTIHCGLGCSMEFLSSLSHPPELLEKFKVTAGGFLSVPKWIQGLNSLYFVQINVCRLVTDDDLNILGGLPKLQLLVLGLDFVPTKVIVIETEGFNELWGFSVNCPAPWLTFRTAAMPKLTHLQLEFCSGSAMQESVPYGIGNLQSLTEVALLYNQEWCANSSSIVRTVDAVKRQVAKHRNPINLVINNTKVDVVQEVDEETESLAETQSSNVQFQQVGEEVVRTRVETWGEIEEVEGDNINHA</sequence>
<dbReference type="InterPro" id="IPR027417">
    <property type="entry name" value="P-loop_NTPase"/>
</dbReference>
<dbReference type="Pfam" id="PF23559">
    <property type="entry name" value="WHD_DRP"/>
    <property type="match status" value="1"/>
</dbReference>
<dbReference type="InterPro" id="IPR042197">
    <property type="entry name" value="Apaf_helical"/>
</dbReference>
<accession>A0A8T0PLU1</accession>
<dbReference type="Pfam" id="PF23598">
    <property type="entry name" value="LRR_14"/>
    <property type="match status" value="1"/>
</dbReference>
<dbReference type="FunFam" id="1.10.10.10:FF:000322">
    <property type="entry name" value="Probable disease resistance protein At1g63360"/>
    <property type="match status" value="1"/>
</dbReference>
<dbReference type="InterPro" id="IPR058922">
    <property type="entry name" value="WHD_DRP"/>
</dbReference>
<dbReference type="Gene3D" id="1.10.10.10">
    <property type="entry name" value="Winged helix-like DNA-binding domain superfamily/Winged helix DNA-binding domain"/>
    <property type="match status" value="1"/>
</dbReference>
<keyword evidence="2" id="KW-0611">Plant defense</keyword>
<dbReference type="PANTHER" id="PTHR23155">
    <property type="entry name" value="DISEASE RESISTANCE PROTEIN RP"/>
    <property type="match status" value="1"/>
</dbReference>
<comment type="caution">
    <text evidence="6">The sequence shown here is derived from an EMBL/GenBank/DDBJ whole genome shotgun (WGS) entry which is preliminary data.</text>
</comment>
<evidence type="ECO:0000259" key="3">
    <source>
        <dbReference type="Pfam" id="PF00931"/>
    </source>
</evidence>
<dbReference type="InterPro" id="IPR055414">
    <property type="entry name" value="LRR_R13L4/SHOC2-like"/>
</dbReference>
<dbReference type="InterPro" id="IPR032675">
    <property type="entry name" value="LRR_dom_sf"/>
</dbReference>
<dbReference type="PANTHER" id="PTHR23155:SF1235">
    <property type="entry name" value="OS01G0335700 PROTEIN"/>
    <property type="match status" value="1"/>
</dbReference>
<dbReference type="GO" id="GO:0002758">
    <property type="term" value="P:innate immune response-activating signaling pathway"/>
    <property type="evidence" value="ECO:0007669"/>
    <property type="project" value="UniProtKB-ARBA"/>
</dbReference>
<evidence type="ECO:0000256" key="1">
    <source>
        <dbReference type="ARBA" id="ARBA00022737"/>
    </source>
</evidence>
<keyword evidence="7" id="KW-1185">Reference proteome</keyword>
<organism evidence="6 7">
    <name type="scientific">Panicum virgatum</name>
    <name type="common">Blackwell switchgrass</name>
    <dbReference type="NCBI Taxonomy" id="38727"/>
    <lineage>
        <taxon>Eukaryota</taxon>
        <taxon>Viridiplantae</taxon>
        <taxon>Streptophyta</taxon>
        <taxon>Embryophyta</taxon>
        <taxon>Tracheophyta</taxon>
        <taxon>Spermatophyta</taxon>
        <taxon>Magnoliopsida</taxon>
        <taxon>Liliopsida</taxon>
        <taxon>Poales</taxon>
        <taxon>Poaceae</taxon>
        <taxon>PACMAD clade</taxon>
        <taxon>Panicoideae</taxon>
        <taxon>Panicodae</taxon>
        <taxon>Paniceae</taxon>
        <taxon>Panicinae</taxon>
        <taxon>Panicum</taxon>
        <taxon>Panicum sect. Hiantes</taxon>
    </lineage>
</organism>
<protein>
    <recommendedName>
        <fullName evidence="8">NB-ARC domain-containing protein</fullName>
    </recommendedName>
</protein>
<dbReference type="Pfam" id="PF00931">
    <property type="entry name" value="NB-ARC"/>
    <property type="match status" value="1"/>
</dbReference>
<dbReference type="GO" id="GO:0009626">
    <property type="term" value="P:plant-type hypersensitive response"/>
    <property type="evidence" value="ECO:0007669"/>
    <property type="project" value="UniProtKB-ARBA"/>
</dbReference>
<dbReference type="EMBL" id="CM029051">
    <property type="protein sequence ID" value="KAG2563251.1"/>
    <property type="molecule type" value="Genomic_DNA"/>
</dbReference>
<feature type="domain" description="NB-ARC" evidence="3">
    <location>
        <begin position="57"/>
        <end position="226"/>
    </location>
</feature>
<evidence type="ECO:0000313" key="6">
    <source>
        <dbReference type="EMBL" id="KAG2563251.1"/>
    </source>
</evidence>
<feature type="domain" description="Disease resistance R13L4/SHOC-2-like LRR" evidence="5">
    <location>
        <begin position="435"/>
        <end position="796"/>
    </location>
</feature>
<dbReference type="SUPFAM" id="SSF52058">
    <property type="entry name" value="L domain-like"/>
    <property type="match status" value="1"/>
</dbReference>
<name>A0A8T0PLU1_PANVG</name>